<dbReference type="InterPro" id="IPR046049">
    <property type="entry name" value="DUF6007"/>
</dbReference>
<keyword evidence="1" id="KW-1133">Transmembrane helix</keyword>
<evidence type="ECO:0000313" key="5">
    <source>
        <dbReference type="Proteomes" id="UP000264146"/>
    </source>
</evidence>
<keyword evidence="1" id="KW-0472">Membrane</keyword>
<dbReference type="EMBL" id="LR962863">
    <property type="protein sequence ID" value="CAD7359372.1"/>
    <property type="molecule type" value="Genomic_DNA"/>
</dbReference>
<evidence type="ECO:0000313" key="6">
    <source>
        <dbReference type="Proteomes" id="UP000572988"/>
    </source>
</evidence>
<reference evidence="4" key="2">
    <citation type="submission" date="2018-06" db="EMBL/GenBank/DDBJ databases">
        <authorList>
            <consortium name="Pathogen Informatics"/>
            <person name="Doyle S."/>
        </authorList>
    </citation>
    <scope>NUCLEOTIDE SEQUENCE [LARGE SCALE GENOMIC DNA]</scope>
    <source>
        <strain evidence="4">NCTC12218</strain>
    </source>
</reference>
<name>A0A7Z7QNW0_STASC</name>
<dbReference type="Proteomes" id="UP000572988">
    <property type="component" value="Unassembled WGS sequence"/>
</dbReference>
<keyword evidence="6" id="KW-1185">Reference proteome</keyword>
<evidence type="ECO:0000256" key="1">
    <source>
        <dbReference type="SAM" id="Phobius"/>
    </source>
</evidence>
<reference evidence="2 5" key="3">
    <citation type="submission" date="2020-11" db="EMBL/GenBank/DDBJ databases">
        <authorList>
            <consortium name="Pathogen Informatics"/>
        </authorList>
    </citation>
    <scope>NUCLEOTIDE SEQUENCE [LARGE SCALE GENOMIC DNA]</scope>
    <source>
        <strain evidence="2 5">NCTC12218</strain>
    </source>
</reference>
<evidence type="ECO:0000313" key="2">
    <source>
        <dbReference type="EMBL" id="CAD7359372.1"/>
    </source>
</evidence>
<feature type="transmembrane region" description="Helical" evidence="1">
    <location>
        <begin position="35"/>
        <end position="59"/>
    </location>
</feature>
<evidence type="ECO:0000313" key="4">
    <source>
        <dbReference type="EMBL" id="SUM88217.1"/>
    </source>
</evidence>
<dbReference type="GeneID" id="93789716"/>
<dbReference type="EMBL" id="POVK01000004">
    <property type="protein sequence ID" value="NHA33345.1"/>
    <property type="molecule type" value="Genomic_DNA"/>
</dbReference>
<evidence type="ECO:0000313" key="3">
    <source>
        <dbReference type="EMBL" id="NHA33345.1"/>
    </source>
</evidence>
<organism evidence="4">
    <name type="scientific">Staphylococcus schleiferi</name>
    <dbReference type="NCBI Taxonomy" id="1295"/>
    <lineage>
        <taxon>Bacteria</taxon>
        <taxon>Bacillati</taxon>
        <taxon>Bacillota</taxon>
        <taxon>Bacilli</taxon>
        <taxon>Bacillales</taxon>
        <taxon>Staphylococcaceae</taxon>
        <taxon>Staphylococcus</taxon>
    </lineage>
</organism>
<feature type="transmembrane region" description="Helical" evidence="1">
    <location>
        <begin position="12"/>
        <end position="29"/>
    </location>
</feature>
<keyword evidence="1" id="KW-0812">Transmembrane</keyword>
<sequence length="68" mass="8154">MNQLDEALKELGWLDLVFVIPMFFLFSYLPSDHLWQLIVNIIIIIFFSIGLSIVFHALFHKWFKKDKL</sequence>
<dbReference type="Proteomes" id="UP000264146">
    <property type="component" value="Chromosome"/>
</dbReference>
<gene>
    <name evidence="3" type="ORF">C1O36_02180</name>
    <name evidence="4" type="ORF">NCTC12218_01007</name>
</gene>
<protein>
    <submittedName>
        <fullName evidence="4">Uncharacterized protein</fullName>
    </submittedName>
</protein>
<dbReference type="EMBL" id="UHEF01000001">
    <property type="protein sequence ID" value="SUM88217.1"/>
    <property type="molecule type" value="Genomic_DNA"/>
</dbReference>
<dbReference type="RefSeq" id="WP_016425455.1">
    <property type="nucleotide sequence ID" value="NZ_CABKRV010000001.1"/>
</dbReference>
<dbReference type="AlphaFoldDB" id="A0A7Z7QNW0"/>
<proteinExistence type="predicted"/>
<accession>A0A7Z7QNW0</accession>
<dbReference type="Pfam" id="PF19470">
    <property type="entry name" value="DUF6007"/>
    <property type="match status" value="1"/>
</dbReference>
<reference evidence="3 6" key="1">
    <citation type="submission" date="2018-01" db="EMBL/GenBank/DDBJ databases">
        <title>Complete genome sequence of Staphylococcus Scheliferi isolated from human.</title>
        <authorList>
            <person name="Abouelkhair M.A."/>
            <person name="Bemis D.A."/>
            <person name="Kania S.A."/>
        </authorList>
    </citation>
    <scope>NUCLEOTIDE SEQUENCE [LARGE SCALE GENOMIC DNA]</scope>
    <source>
        <strain evidence="3 6">ATCC 43808</strain>
    </source>
</reference>